<keyword evidence="3" id="KW-1185">Reference proteome</keyword>
<organism evidence="2 3">
    <name type="scientific">Granulicella sibirica</name>
    <dbReference type="NCBI Taxonomy" id="2479048"/>
    <lineage>
        <taxon>Bacteria</taxon>
        <taxon>Pseudomonadati</taxon>
        <taxon>Acidobacteriota</taxon>
        <taxon>Terriglobia</taxon>
        <taxon>Terriglobales</taxon>
        <taxon>Acidobacteriaceae</taxon>
        <taxon>Granulicella</taxon>
    </lineage>
</organism>
<reference evidence="2 3" key="1">
    <citation type="submission" date="2018-11" db="EMBL/GenBank/DDBJ databases">
        <authorList>
            <person name="Mardanov A.V."/>
            <person name="Ravin N.V."/>
            <person name="Dedysh S.N."/>
        </authorList>
    </citation>
    <scope>NUCLEOTIDE SEQUENCE [LARGE SCALE GENOMIC DNA]</scope>
    <source>
        <strain evidence="2 3">AF10</strain>
    </source>
</reference>
<reference evidence="3" key="2">
    <citation type="submission" date="2019-02" db="EMBL/GenBank/DDBJ databases">
        <title>Granulicella sibirica sp. nov., a psychrotolerant acidobacterium isolated from an organic soil layer in forested tundra, West Siberia.</title>
        <authorList>
            <person name="Oshkin I.Y."/>
            <person name="Kulichevskaya I.S."/>
            <person name="Rijpstra W.I.C."/>
            <person name="Sinninghe Damste J.S."/>
            <person name="Rakitin A.L."/>
            <person name="Ravin N.V."/>
            <person name="Dedysh S.N."/>
        </authorList>
    </citation>
    <scope>NUCLEOTIDE SEQUENCE [LARGE SCALE GENOMIC DNA]</scope>
    <source>
        <strain evidence="3">AF10</strain>
    </source>
</reference>
<dbReference type="InterPro" id="IPR011576">
    <property type="entry name" value="Pyridox_Oxase_N"/>
</dbReference>
<protein>
    <submittedName>
        <fullName evidence="2">Pyridoxamine 5'-phosphate oxidase-related, FMN-binding</fullName>
    </submittedName>
</protein>
<evidence type="ECO:0000259" key="1">
    <source>
        <dbReference type="Pfam" id="PF01243"/>
    </source>
</evidence>
<dbReference type="AlphaFoldDB" id="A0A4Q0SVB1"/>
<proteinExistence type="predicted"/>
<gene>
    <name evidence="2" type="ORF">GRAN_3811</name>
</gene>
<name>A0A4Q0SVB1_9BACT</name>
<evidence type="ECO:0000313" key="2">
    <source>
        <dbReference type="EMBL" id="RXH54707.1"/>
    </source>
</evidence>
<dbReference type="Gene3D" id="2.30.110.10">
    <property type="entry name" value="Electron Transport, Fmn-binding Protein, Chain A"/>
    <property type="match status" value="1"/>
</dbReference>
<feature type="domain" description="Pyridoxamine 5'-phosphate oxidase N-terminal" evidence="1">
    <location>
        <begin position="29"/>
        <end position="149"/>
    </location>
</feature>
<sequence>MEASEESKEKVMLQELTWRPRLEESATIPEAFLDLFQGKHIPHFTTLLADGSPRCSLVWCDFDGMYLRFSVTTKHITGLTVANDPRVVCMVADPAVLDRYIEVRGVIEKIVPDPEADHVYRLASLRGVVQPVPYPGASDRVILYMKPTVVFSFPGYHHHY</sequence>
<dbReference type="SUPFAM" id="SSF50475">
    <property type="entry name" value="FMN-binding split barrel"/>
    <property type="match status" value="1"/>
</dbReference>
<accession>A0A4Q0SVB1</accession>
<dbReference type="Proteomes" id="UP000289437">
    <property type="component" value="Unassembled WGS sequence"/>
</dbReference>
<dbReference type="EMBL" id="RDSM01000003">
    <property type="protein sequence ID" value="RXH54707.1"/>
    <property type="molecule type" value="Genomic_DNA"/>
</dbReference>
<evidence type="ECO:0000313" key="3">
    <source>
        <dbReference type="Proteomes" id="UP000289437"/>
    </source>
</evidence>
<dbReference type="Pfam" id="PF01243">
    <property type="entry name" value="PNPOx_N"/>
    <property type="match status" value="1"/>
</dbReference>
<dbReference type="InterPro" id="IPR012349">
    <property type="entry name" value="Split_barrel_FMN-bd"/>
</dbReference>
<comment type="caution">
    <text evidence="2">The sequence shown here is derived from an EMBL/GenBank/DDBJ whole genome shotgun (WGS) entry which is preliminary data.</text>
</comment>